<dbReference type="RefSeq" id="WP_112226854.1">
    <property type="nucleotide sequence ID" value="NZ_QLTT01000002.1"/>
</dbReference>
<comment type="caution">
    <text evidence="2">The sequence shown here is derived from an EMBL/GenBank/DDBJ whole genome shotgun (WGS) entry which is preliminary data.</text>
</comment>
<organism evidence="2 3">
    <name type="scientific">Lentzea atacamensis</name>
    <dbReference type="NCBI Taxonomy" id="531938"/>
    <lineage>
        <taxon>Bacteria</taxon>
        <taxon>Bacillati</taxon>
        <taxon>Actinomycetota</taxon>
        <taxon>Actinomycetes</taxon>
        <taxon>Pseudonocardiales</taxon>
        <taxon>Pseudonocardiaceae</taxon>
        <taxon>Lentzea</taxon>
    </lineage>
</organism>
<evidence type="ECO:0000313" key="3">
    <source>
        <dbReference type="Proteomes" id="UP000248714"/>
    </source>
</evidence>
<keyword evidence="3" id="KW-1185">Reference proteome</keyword>
<dbReference type="Proteomes" id="UP000248714">
    <property type="component" value="Unassembled WGS sequence"/>
</dbReference>
<feature type="compositionally biased region" description="Acidic residues" evidence="1">
    <location>
        <begin position="211"/>
        <end position="223"/>
    </location>
</feature>
<evidence type="ECO:0000313" key="2">
    <source>
        <dbReference type="EMBL" id="RAS68913.1"/>
    </source>
</evidence>
<sequence length="408" mass="44601">MAQDIVPIELGLTQGDVVTLWAPRWREKGEEWEAFLGDEEDLFVFPDAAHLAAFVRTAEEHDLTDHPAWPVVPSLGVADLSPDDNHQFDLVGVPELIAEDPDTWTIGELADVIAIVRALADVCDLEKVHEVLDSAEGFSLLPQGTLPFSGRDGAKLWDELSEVVSEKWDEVLDAIDSVVSTPDVPEKELAVAQEELAALEAETAAAADAADAADTDEDSDEEKAEPTGFWAEVGIDPIKIITSAGEFYTLRCYLGDDPVFLGRRGKIEAFTSQRGLSRFVAEHDDHDLAEVETWNDVKVKATAGELDVDVDEENVYVLTGIAEDMEEGPDALDPQQLDLAVELFEDAGEWAEDESVKEALASSESLGWLVSFVVSPDPTRLAPSAPYDAEVAAFRELQAKFEDRLNIN</sequence>
<accession>A0ABX9EE41</accession>
<feature type="region of interest" description="Disordered" evidence="1">
    <location>
        <begin position="203"/>
        <end position="226"/>
    </location>
</feature>
<evidence type="ECO:0000256" key="1">
    <source>
        <dbReference type="SAM" id="MobiDB-lite"/>
    </source>
</evidence>
<dbReference type="EMBL" id="QLTT01000002">
    <property type="protein sequence ID" value="RAS68913.1"/>
    <property type="molecule type" value="Genomic_DNA"/>
</dbReference>
<evidence type="ECO:0008006" key="4">
    <source>
        <dbReference type="Google" id="ProtNLM"/>
    </source>
</evidence>
<name>A0ABX9EE41_9PSEU</name>
<protein>
    <recommendedName>
        <fullName evidence="4">Primosomal protein</fullName>
    </recommendedName>
</protein>
<proteinExistence type="predicted"/>
<gene>
    <name evidence="2" type="ORF">C8D87_102991</name>
</gene>
<reference evidence="2 3" key="1">
    <citation type="submission" date="2018-06" db="EMBL/GenBank/DDBJ databases">
        <title>Genomic Encyclopedia of Type Strains, Phase IV (KMG-IV): sequencing the most valuable type-strain genomes for metagenomic binning, comparative biology and taxonomic classification.</title>
        <authorList>
            <person name="Goeker M."/>
        </authorList>
    </citation>
    <scope>NUCLEOTIDE SEQUENCE [LARGE SCALE GENOMIC DNA]</scope>
    <source>
        <strain evidence="2 3">DSM 45479</strain>
    </source>
</reference>